<feature type="transmembrane region" description="Helical" evidence="10">
    <location>
        <begin position="351"/>
        <end position="375"/>
    </location>
</feature>
<dbReference type="InterPro" id="IPR020846">
    <property type="entry name" value="MFS_dom"/>
</dbReference>
<name>A0A176YLA6_9BRAD</name>
<dbReference type="PROSITE" id="PS00216">
    <property type="entry name" value="SUGAR_TRANSPORT_1"/>
    <property type="match status" value="1"/>
</dbReference>
<evidence type="ECO:0000256" key="8">
    <source>
        <dbReference type="ARBA" id="ARBA00023136"/>
    </source>
</evidence>
<feature type="transmembrane region" description="Helical" evidence="10">
    <location>
        <begin position="421"/>
        <end position="438"/>
    </location>
</feature>
<keyword evidence="5 10" id="KW-0812">Transmembrane</keyword>
<feature type="transmembrane region" description="Helical" evidence="10">
    <location>
        <begin position="75"/>
        <end position="99"/>
    </location>
</feature>
<feature type="transmembrane region" description="Helical" evidence="10">
    <location>
        <begin position="387"/>
        <end position="409"/>
    </location>
</feature>
<proteinExistence type="inferred from homology"/>
<dbReference type="FunFam" id="1.20.1250.20:FF:000001">
    <property type="entry name" value="Dicarboxylate MFS transporter"/>
    <property type="match status" value="1"/>
</dbReference>
<dbReference type="EMBL" id="LSEF01000114">
    <property type="protein sequence ID" value="OAF07364.1"/>
    <property type="molecule type" value="Genomic_DNA"/>
</dbReference>
<keyword evidence="6" id="KW-0769">Symport</keyword>
<evidence type="ECO:0000313" key="12">
    <source>
        <dbReference type="EMBL" id="OAF07364.1"/>
    </source>
</evidence>
<evidence type="ECO:0000256" key="2">
    <source>
        <dbReference type="ARBA" id="ARBA00008240"/>
    </source>
</evidence>
<dbReference type="InterPro" id="IPR051084">
    <property type="entry name" value="H+-coupled_symporters"/>
</dbReference>
<evidence type="ECO:0000256" key="5">
    <source>
        <dbReference type="ARBA" id="ARBA00022692"/>
    </source>
</evidence>
<dbReference type="InterPro" id="IPR036259">
    <property type="entry name" value="MFS_trans_sf"/>
</dbReference>
<evidence type="ECO:0000256" key="4">
    <source>
        <dbReference type="ARBA" id="ARBA00022475"/>
    </source>
</evidence>
<keyword evidence="13" id="KW-1185">Reference proteome</keyword>
<evidence type="ECO:0000256" key="7">
    <source>
        <dbReference type="ARBA" id="ARBA00022989"/>
    </source>
</evidence>
<keyword evidence="4" id="KW-1003">Cell membrane</keyword>
<comment type="subcellular location">
    <subcellularLocation>
        <location evidence="1">Cell membrane</location>
        <topology evidence="1">Multi-pass membrane protein</topology>
    </subcellularLocation>
</comment>
<dbReference type="Pfam" id="PF07690">
    <property type="entry name" value="MFS_1"/>
    <property type="match status" value="2"/>
</dbReference>
<organism evidence="12 13">
    <name type="scientific">Bradyrhizobium neotropicale</name>
    <dbReference type="NCBI Taxonomy" id="1497615"/>
    <lineage>
        <taxon>Bacteria</taxon>
        <taxon>Pseudomonadati</taxon>
        <taxon>Pseudomonadota</taxon>
        <taxon>Alphaproteobacteria</taxon>
        <taxon>Hyphomicrobiales</taxon>
        <taxon>Nitrobacteraceae</taxon>
        <taxon>Bradyrhizobium</taxon>
    </lineage>
</organism>
<feature type="domain" description="Major facilitator superfamily (MFS) profile" evidence="11">
    <location>
        <begin position="39"/>
        <end position="442"/>
    </location>
</feature>
<dbReference type="InterPro" id="IPR005829">
    <property type="entry name" value="Sugar_transporter_CS"/>
</dbReference>
<feature type="transmembrane region" description="Helical" evidence="10">
    <location>
        <begin position="211"/>
        <end position="230"/>
    </location>
</feature>
<dbReference type="Proteomes" id="UP000077173">
    <property type="component" value="Unassembled WGS sequence"/>
</dbReference>
<gene>
    <name evidence="12" type="ORF">AXW67_31065</name>
</gene>
<dbReference type="PROSITE" id="PS00217">
    <property type="entry name" value="SUGAR_TRANSPORT_2"/>
    <property type="match status" value="1"/>
</dbReference>
<keyword evidence="7 10" id="KW-1133">Transmembrane helix</keyword>
<dbReference type="AlphaFoldDB" id="A0A176YLA6"/>
<reference evidence="12 13" key="1">
    <citation type="submission" date="2016-02" db="EMBL/GenBank/DDBJ databases">
        <title>Draft genome sequence of the strain BR 10247T Bradyrhizobium neotropicale isolated from nodules of Centrolobium paraense.</title>
        <authorList>
            <person name="Simoes-Araujo J.L."/>
            <person name="Barauna A.C."/>
            <person name="Silva K."/>
            <person name="Zilli J.E."/>
        </authorList>
    </citation>
    <scope>NUCLEOTIDE SEQUENCE [LARGE SCALE GENOMIC DNA]</scope>
    <source>
        <strain evidence="12 13">BR 10247</strain>
    </source>
</reference>
<keyword evidence="8 10" id="KW-0472">Membrane</keyword>
<dbReference type="PANTHER" id="PTHR43528">
    <property type="entry name" value="ALPHA-KETOGLUTARATE PERMEASE"/>
    <property type="match status" value="1"/>
</dbReference>
<evidence type="ECO:0000256" key="6">
    <source>
        <dbReference type="ARBA" id="ARBA00022847"/>
    </source>
</evidence>
<dbReference type="PANTHER" id="PTHR43528:SF3">
    <property type="entry name" value="CITRATE-PROTON SYMPORTER"/>
    <property type="match status" value="1"/>
</dbReference>
<dbReference type="Gene3D" id="1.20.1250.20">
    <property type="entry name" value="MFS general substrate transporter like domains"/>
    <property type="match status" value="2"/>
</dbReference>
<comment type="similarity">
    <text evidence="2">Belongs to the major facilitator superfamily. Metabolite:H+ Symporter (MHS) family (TC 2.A.1.6) family.</text>
</comment>
<evidence type="ECO:0000256" key="9">
    <source>
        <dbReference type="SAM" id="MobiDB-lite"/>
    </source>
</evidence>
<dbReference type="PROSITE" id="PS50850">
    <property type="entry name" value="MFS"/>
    <property type="match status" value="1"/>
</dbReference>
<evidence type="ECO:0000256" key="1">
    <source>
        <dbReference type="ARBA" id="ARBA00004651"/>
    </source>
</evidence>
<feature type="region of interest" description="Disordered" evidence="9">
    <location>
        <begin position="1"/>
        <end position="22"/>
    </location>
</feature>
<feature type="transmembrane region" description="Helical" evidence="10">
    <location>
        <begin position="327"/>
        <end position="345"/>
    </location>
</feature>
<protein>
    <submittedName>
        <fullName evidence="12">Citrate:proton symporter</fullName>
    </submittedName>
</protein>
<keyword evidence="3" id="KW-0813">Transport</keyword>
<evidence type="ECO:0000256" key="3">
    <source>
        <dbReference type="ARBA" id="ARBA00022448"/>
    </source>
</evidence>
<sequence>MDVAMQRGETIKSRQRAGPENQRLSSVMKQAKPFNVKHAALAATIGNMLEFYDFITYSFFAIQIGHAFFPVQSEYGSLMLSLATFGAGFVTRPIGGIVLGIYSDRIGRRPAMLLSFALMGGAILTISLTPSYNTIGLAAPVIVIAARMVQGFALGGEVGPTTAYLIEIAPPEHRALVVAWQPASQEIAATAGALVGVVLSNTMAPEMLDSYGWRVAFLIGAICLPFGIWMRRTLPETIPHTEAKERSNHLSLARRHIGVIALALMILASGTISTYVTQYMTTYAQNTLHVTPTLAFTVSLVSNGLQIVGALFGGWLADRLGRKPVMVWPQFVTLALTYPTFLWIVHAPGAFSLLVGFGVLSIIGSLPFTAFYATFTEALPQNIRGGVFATVYAVAIASFGGTAQLVVTWLLHVTGNPLAPAWYLLLAAIVGLVAMGLMPETAPVKQRQAKA</sequence>
<dbReference type="SUPFAM" id="SSF103473">
    <property type="entry name" value="MFS general substrate transporter"/>
    <property type="match status" value="1"/>
</dbReference>
<dbReference type="GO" id="GO:0015293">
    <property type="term" value="F:symporter activity"/>
    <property type="evidence" value="ECO:0007669"/>
    <property type="project" value="UniProtKB-KW"/>
</dbReference>
<comment type="caution">
    <text evidence="12">The sequence shown here is derived from an EMBL/GenBank/DDBJ whole genome shotgun (WGS) entry which is preliminary data.</text>
</comment>
<dbReference type="GO" id="GO:0005886">
    <property type="term" value="C:plasma membrane"/>
    <property type="evidence" value="ECO:0007669"/>
    <property type="project" value="UniProtKB-SubCell"/>
</dbReference>
<feature type="transmembrane region" description="Helical" evidence="10">
    <location>
        <begin position="296"/>
        <end position="315"/>
    </location>
</feature>
<accession>A0A176YLA6</accession>
<feature type="transmembrane region" description="Helical" evidence="10">
    <location>
        <begin position="256"/>
        <end position="276"/>
    </location>
</feature>
<dbReference type="InterPro" id="IPR011701">
    <property type="entry name" value="MFS"/>
</dbReference>
<evidence type="ECO:0000313" key="13">
    <source>
        <dbReference type="Proteomes" id="UP000077173"/>
    </source>
</evidence>
<evidence type="ECO:0000259" key="11">
    <source>
        <dbReference type="PROSITE" id="PS50850"/>
    </source>
</evidence>
<evidence type="ECO:0000256" key="10">
    <source>
        <dbReference type="SAM" id="Phobius"/>
    </source>
</evidence>